<dbReference type="Gene3D" id="2.60.40.10">
    <property type="entry name" value="Immunoglobulins"/>
    <property type="match status" value="2"/>
</dbReference>
<feature type="transmembrane region" description="Helical" evidence="11">
    <location>
        <begin position="219"/>
        <end position="242"/>
    </location>
</feature>
<evidence type="ECO:0000256" key="10">
    <source>
        <dbReference type="ARBA" id="ARBA00023319"/>
    </source>
</evidence>
<dbReference type="InterPro" id="IPR007110">
    <property type="entry name" value="Ig-like_dom"/>
</dbReference>
<keyword evidence="4" id="KW-0677">Repeat</keyword>
<evidence type="ECO:0000259" key="13">
    <source>
        <dbReference type="PROSITE" id="PS50835"/>
    </source>
</evidence>
<evidence type="ECO:0000313" key="14">
    <source>
        <dbReference type="Ensembl" id="ENSMZEP00005025403.1"/>
    </source>
</evidence>
<protein>
    <submittedName>
        <fullName evidence="14">Cell adhesion molecule 3</fullName>
    </submittedName>
</protein>
<evidence type="ECO:0000256" key="9">
    <source>
        <dbReference type="ARBA" id="ARBA00023180"/>
    </source>
</evidence>
<reference evidence="14" key="2">
    <citation type="submission" date="2025-08" db="UniProtKB">
        <authorList>
            <consortium name="Ensembl"/>
        </authorList>
    </citation>
    <scope>IDENTIFICATION</scope>
</reference>
<keyword evidence="3 12" id="KW-0732">Signal</keyword>
<dbReference type="AlphaFoldDB" id="A0A3P9CST8"/>
<proteinExistence type="predicted"/>
<dbReference type="InterPro" id="IPR003987">
    <property type="entry name" value="ICAM_VCAM_N"/>
</dbReference>
<dbReference type="PRINTS" id="PR01472">
    <property type="entry name" value="ICAMVCAM1"/>
</dbReference>
<dbReference type="SUPFAM" id="SSF48726">
    <property type="entry name" value="Immunoglobulin"/>
    <property type="match status" value="2"/>
</dbReference>
<dbReference type="GO" id="GO:0016020">
    <property type="term" value="C:membrane"/>
    <property type="evidence" value="ECO:0007669"/>
    <property type="project" value="UniProtKB-SubCell"/>
</dbReference>
<dbReference type="PROSITE" id="PS50835">
    <property type="entry name" value="IG_LIKE"/>
    <property type="match status" value="1"/>
</dbReference>
<keyword evidence="5" id="KW-0130">Cell adhesion</keyword>
<reference evidence="14" key="3">
    <citation type="submission" date="2025-09" db="UniProtKB">
        <authorList>
            <consortium name="Ensembl"/>
        </authorList>
    </citation>
    <scope>IDENTIFICATION</scope>
</reference>
<evidence type="ECO:0000256" key="3">
    <source>
        <dbReference type="ARBA" id="ARBA00022729"/>
    </source>
</evidence>
<evidence type="ECO:0000256" key="7">
    <source>
        <dbReference type="ARBA" id="ARBA00023136"/>
    </source>
</evidence>
<evidence type="ECO:0000256" key="1">
    <source>
        <dbReference type="ARBA" id="ARBA00004479"/>
    </source>
</evidence>
<keyword evidence="15" id="KW-1185">Reference proteome</keyword>
<feature type="chain" id="PRO_5018065250" evidence="12">
    <location>
        <begin position="23"/>
        <end position="286"/>
    </location>
</feature>
<evidence type="ECO:0000256" key="5">
    <source>
        <dbReference type="ARBA" id="ARBA00022889"/>
    </source>
</evidence>
<accession>A0A3P9CST8</accession>
<dbReference type="GeneTree" id="ENSGT00940000159005"/>
<evidence type="ECO:0000256" key="2">
    <source>
        <dbReference type="ARBA" id="ARBA00022692"/>
    </source>
</evidence>
<keyword evidence="2 11" id="KW-0812">Transmembrane</keyword>
<reference evidence="14 15" key="1">
    <citation type="journal article" date="2014" name="Nature">
        <title>The genomic substrate for adaptive radiation in African cichlid fish.</title>
        <authorList>
            <person name="Brawand D."/>
            <person name="Wagner C.E."/>
            <person name="Li Y.I."/>
            <person name="Malinsky M."/>
            <person name="Keller I."/>
            <person name="Fan S."/>
            <person name="Simakov O."/>
            <person name="Ng A.Y."/>
            <person name="Lim Z.W."/>
            <person name="Bezault E."/>
            <person name="Turner-Maier J."/>
            <person name="Johnson J."/>
            <person name="Alcazar R."/>
            <person name="Noh H.J."/>
            <person name="Russell P."/>
            <person name="Aken B."/>
            <person name="Alfoldi J."/>
            <person name="Amemiya C."/>
            <person name="Azzouzi N."/>
            <person name="Baroiller J.F."/>
            <person name="Barloy-Hubler F."/>
            <person name="Berlin A."/>
            <person name="Bloomquist R."/>
            <person name="Carleton K.L."/>
            <person name="Conte M.A."/>
            <person name="D'Cotta H."/>
            <person name="Eshel O."/>
            <person name="Gaffney L."/>
            <person name="Galibert F."/>
            <person name="Gante H.F."/>
            <person name="Gnerre S."/>
            <person name="Greuter L."/>
            <person name="Guyon R."/>
            <person name="Haddad N.S."/>
            <person name="Haerty W."/>
            <person name="Harris R.M."/>
            <person name="Hofmann H.A."/>
            <person name="Hourlier T."/>
            <person name="Hulata G."/>
            <person name="Jaffe D.B."/>
            <person name="Lara M."/>
            <person name="Lee A.P."/>
            <person name="MacCallum I."/>
            <person name="Mwaiko S."/>
            <person name="Nikaido M."/>
            <person name="Nishihara H."/>
            <person name="Ozouf-Costaz C."/>
            <person name="Penman D.J."/>
            <person name="Przybylski D."/>
            <person name="Rakotomanga M."/>
            <person name="Renn S.C.P."/>
            <person name="Ribeiro F.J."/>
            <person name="Ron M."/>
            <person name="Salzburger W."/>
            <person name="Sanchez-Pulido L."/>
            <person name="Santos M.E."/>
            <person name="Searle S."/>
            <person name="Sharpe T."/>
            <person name="Swofford R."/>
            <person name="Tan F.J."/>
            <person name="Williams L."/>
            <person name="Young S."/>
            <person name="Yin S."/>
            <person name="Okada N."/>
            <person name="Kocher T.D."/>
            <person name="Miska E.A."/>
            <person name="Lander E.S."/>
            <person name="Venkatesh B."/>
            <person name="Fernald R.D."/>
            <person name="Meyer A."/>
            <person name="Ponting C.P."/>
            <person name="Streelman J.T."/>
            <person name="Lindblad-Toh K."/>
            <person name="Seehausen O."/>
            <person name="Di Palma F."/>
        </authorList>
    </citation>
    <scope>NUCLEOTIDE SEQUENCE</scope>
</reference>
<dbReference type="GO" id="GO:0005178">
    <property type="term" value="F:integrin binding"/>
    <property type="evidence" value="ECO:0007669"/>
    <property type="project" value="InterPro"/>
</dbReference>
<feature type="signal peptide" evidence="12">
    <location>
        <begin position="1"/>
        <end position="22"/>
    </location>
</feature>
<keyword evidence="8" id="KW-1015">Disulfide bond</keyword>
<keyword evidence="7 11" id="KW-0472">Membrane</keyword>
<dbReference type="Proteomes" id="UP000265160">
    <property type="component" value="LG4"/>
</dbReference>
<evidence type="ECO:0000256" key="12">
    <source>
        <dbReference type="SAM" id="SignalP"/>
    </source>
</evidence>
<feature type="domain" description="Ig-like" evidence="13">
    <location>
        <begin position="116"/>
        <end position="214"/>
    </location>
</feature>
<dbReference type="GO" id="GO:0098609">
    <property type="term" value="P:cell-cell adhesion"/>
    <property type="evidence" value="ECO:0007669"/>
    <property type="project" value="InterPro"/>
</dbReference>
<evidence type="ECO:0000256" key="6">
    <source>
        <dbReference type="ARBA" id="ARBA00022989"/>
    </source>
</evidence>
<sequence length="286" mass="31543">KGIYPFLEFLAFCIFSSSSSLGNPASASCPLQMSPSRVVVKFGDALSAKCTSLSNQTEGMGWESPYGGLDNTKGVTFLDFKIDSVPVWELEPICFVNFHDGDQCTEVLPVTVYKMPDSVSLRQNSTTVKEGEKFAIQCDIVNVAPARNLSVLWHKGNKILNSETFIESSPSPVSKSSVLTLTAHRDDDGAEIWCEAKLNLWPGEQGPAMMRSMSHRVTVFFLISYFMTFCISLYVLIVYNILCCDSPLGSHPGTTAGILIALFFVFIFILGCGVYYRQSRKSEQIS</sequence>
<feature type="transmembrane region" description="Helical" evidence="11">
    <location>
        <begin position="254"/>
        <end position="276"/>
    </location>
</feature>
<name>A0A3P9CST8_9CICH</name>
<dbReference type="InterPro" id="IPR047012">
    <property type="entry name" value="ICAM_VCAM"/>
</dbReference>
<dbReference type="PANTHER" id="PTHR13771">
    <property type="entry name" value="INTERCELLULAR ADHESION MOLECULE"/>
    <property type="match status" value="1"/>
</dbReference>
<evidence type="ECO:0000256" key="8">
    <source>
        <dbReference type="ARBA" id="ARBA00023157"/>
    </source>
</evidence>
<comment type="subcellular location">
    <subcellularLocation>
        <location evidence="1">Membrane</location>
        <topology evidence="1">Single-pass type I membrane protein</topology>
    </subcellularLocation>
</comment>
<keyword evidence="10" id="KW-0393">Immunoglobulin domain</keyword>
<evidence type="ECO:0000313" key="15">
    <source>
        <dbReference type="Proteomes" id="UP000265160"/>
    </source>
</evidence>
<keyword evidence="6 11" id="KW-1133">Transmembrane helix</keyword>
<organism evidence="14 15">
    <name type="scientific">Maylandia zebra</name>
    <name type="common">zebra mbuna</name>
    <dbReference type="NCBI Taxonomy" id="106582"/>
    <lineage>
        <taxon>Eukaryota</taxon>
        <taxon>Metazoa</taxon>
        <taxon>Chordata</taxon>
        <taxon>Craniata</taxon>
        <taxon>Vertebrata</taxon>
        <taxon>Euteleostomi</taxon>
        <taxon>Actinopterygii</taxon>
        <taxon>Neopterygii</taxon>
        <taxon>Teleostei</taxon>
        <taxon>Neoteleostei</taxon>
        <taxon>Acanthomorphata</taxon>
        <taxon>Ovalentaria</taxon>
        <taxon>Cichlomorphae</taxon>
        <taxon>Cichliformes</taxon>
        <taxon>Cichlidae</taxon>
        <taxon>African cichlids</taxon>
        <taxon>Pseudocrenilabrinae</taxon>
        <taxon>Haplochromini</taxon>
        <taxon>Maylandia</taxon>
        <taxon>Maylandia zebra complex</taxon>
    </lineage>
</organism>
<dbReference type="InterPro" id="IPR036179">
    <property type="entry name" value="Ig-like_dom_sf"/>
</dbReference>
<dbReference type="PANTHER" id="PTHR13771:SF9">
    <property type="entry name" value="INTERCELLULAR ADHESION MOLECULE 5"/>
    <property type="match status" value="1"/>
</dbReference>
<keyword evidence="9" id="KW-0325">Glycoprotein</keyword>
<evidence type="ECO:0000256" key="11">
    <source>
        <dbReference type="SAM" id="Phobius"/>
    </source>
</evidence>
<dbReference type="Ensembl" id="ENSMZET00005026226.1">
    <property type="protein sequence ID" value="ENSMZEP00005025403.1"/>
    <property type="gene ID" value="ENSMZEG00005018958.1"/>
</dbReference>
<dbReference type="InterPro" id="IPR013783">
    <property type="entry name" value="Ig-like_fold"/>
</dbReference>
<evidence type="ECO:0000256" key="4">
    <source>
        <dbReference type="ARBA" id="ARBA00022737"/>
    </source>
</evidence>